<dbReference type="InterPro" id="IPR014720">
    <property type="entry name" value="dsRBD_dom"/>
</dbReference>
<feature type="domain" description="DRBM" evidence="5">
    <location>
        <begin position="149"/>
        <end position="217"/>
    </location>
</feature>
<accession>A0A8S9RER0</accession>
<dbReference type="EMBL" id="QGKX02000095">
    <property type="protein sequence ID" value="KAF3571428.1"/>
    <property type="molecule type" value="Genomic_DNA"/>
</dbReference>
<sequence length="390" mass="42675">MSKGEEIKFSDRLNVEPRDVGNDLLVALSRALYAINASPVTISPPFSFKLFESWSRLLRRRLLPTKAPILLGPSKVEMDHMYKSQLQSYALKQNMELPVYAAERQGPAHAPRFRCKVTVCGQTFQSQEFCPTLKAAEHAAAKGVVVDVAYKNLLQEISQKENSLLPVYATATSGPSHAPTFTSTVEFAGNLYRGEEAKTKKLAEMNAAKVAFMSIKYGHPNQTPSSPSLTLEKQEAANSNVKSSEQVSPSQLSKMVTPDVPSKWIEVYEDELPDVLNAPANSVKAINITASPVATHPTNDATLTAAPAATEMMNVAAADSSAIMPMNNVNESSARVEESVKKLVMGSGYQSIPSGQHVVCRPWNPGMTLPEDAEMLFRDDRFIAYRVVKQ</sequence>
<evidence type="ECO:0000256" key="2">
    <source>
        <dbReference type="ARBA" id="ARBA00022884"/>
    </source>
</evidence>
<dbReference type="Gene3D" id="3.30.160.20">
    <property type="match status" value="2"/>
</dbReference>
<dbReference type="InterPro" id="IPR044450">
    <property type="entry name" value="AtDRB-like_DSRM_1"/>
</dbReference>
<dbReference type="PANTHER" id="PTHR46031:SF16">
    <property type="entry name" value="DOUBLE-STRANDED RNA-BINDING PROTEIN 4"/>
    <property type="match status" value="1"/>
</dbReference>
<dbReference type="SMART" id="SM00358">
    <property type="entry name" value="DSRM"/>
    <property type="match status" value="2"/>
</dbReference>
<organism evidence="6 7">
    <name type="scientific">Brassica cretica</name>
    <name type="common">Mustard</name>
    <dbReference type="NCBI Taxonomy" id="69181"/>
    <lineage>
        <taxon>Eukaryota</taxon>
        <taxon>Viridiplantae</taxon>
        <taxon>Streptophyta</taxon>
        <taxon>Embryophyta</taxon>
        <taxon>Tracheophyta</taxon>
        <taxon>Spermatophyta</taxon>
        <taxon>Magnoliopsida</taxon>
        <taxon>eudicotyledons</taxon>
        <taxon>Gunneridae</taxon>
        <taxon>Pentapetalae</taxon>
        <taxon>rosids</taxon>
        <taxon>malvids</taxon>
        <taxon>Brassicales</taxon>
        <taxon>Brassicaceae</taxon>
        <taxon>Brassiceae</taxon>
        <taxon>Brassica</taxon>
    </lineage>
</organism>
<reference evidence="6" key="1">
    <citation type="submission" date="2019-12" db="EMBL/GenBank/DDBJ databases">
        <title>Genome sequencing and annotation of Brassica cretica.</title>
        <authorList>
            <person name="Studholme D.J."/>
            <person name="Sarris P."/>
        </authorList>
    </citation>
    <scope>NUCLEOTIDE SEQUENCE</scope>
    <source>
        <strain evidence="6">PFS-109/04</strain>
        <tissue evidence="6">Leaf</tissue>
    </source>
</reference>
<evidence type="ECO:0000313" key="7">
    <source>
        <dbReference type="Proteomes" id="UP000712600"/>
    </source>
</evidence>
<feature type="domain" description="DRBM" evidence="5">
    <location>
        <begin position="81"/>
        <end position="150"/>
    </location>
</feature>
<name>A0A8S9RER0_BRACR</name>
<dbReference type="CDD" id="cd19908">
    <property type="entry name" value="DSRM_AtDRB-like_rpt2"/>
    <property type="match status" value="1"/>
</dbReference>
<dbReference type="PANTHER" id="PTHR46031">
    <property type="match status" value="1"/>
</dbReference>
<proteinExistence type="predicted"/>
<dbReference type="SUPFAM" id="SSF54768">
    <property type="entry name" value="dsRNA-binding domain-like"/>
    <property type="match status" value="2"/>
</dbReference>
<comment type="caution">
    <text evidence="6">The sequence shown here is derived from an EMBL/GenBank/DDBJ whole genome shotgun (WGS) entry which is preliminary data.</text>
</comment>
<dbReference type="PROSITE" id="PS50137">
    <property type="entry name" value="DS_RBD"/>
    <property type="match status" value="2"/>
</dbReference>
<keyword evidence="1" id="KW-0677">Repeat</keyword>
<evidence type="ECO:0000256" key="1">
    <source>
        <dbReference type="ARBA" id="ARBA00022737"/>
    </source>
</evidence>
<dbReference type="GO" id="GO:0003725">
    <property type="term" value="F:double-stranded RNA binding"/>
    <property type="evidence" value="ECO:0007669"/>
    <property type="project" value="InterPro"/>
</dbReference>
<feature type="region of interest" description="Disordered" evidence="4">
    <location>
        <begin position="221"/>
        <end position="255"/>
    </location>
</feature>
<evidence type="ECO:0000256" key="3">
    <source>
        <dbReference type="PROSITE-ProRule" id="PRU00266"/>
    </source>
</evidence>
<dbReference type="AlphaFoldDB" id="A0A8S9RER0"/>
<dbReference type="Proteomes" id="UP000712600">
    <property type="component" value="Unassembled WGS sequence"/>
</dbReference>
<feature type="compositionally biased region" description="Polar residues" evidence="4">
    <location>
        <begin position="221"/>
        <end position="254"/>
    </location>
</feature>
<dbReference type="CDD" id="cd19907">
    <property type="entry name" value="DSRM_AtDRB-like_rpt1"/>
    <property type="match status" value="1"/>
</dbReference>
<protein>
    <recommendedName>
        <fullName evidence="5">DRBM domain-containing protein</fullName>
    </recommendedName>
</protein>
<evidence type="ECO:0000256" key="4">
    <source>
        <dbReference type="SAM" id="MobiDB-lite"/>
    </source>
</evidence>
<keyword evidence="2 3" id="KW-0694">RNA-binding</keyword>
<dbReference type="InterPro" id="IPR044451">
    <property type="entry name" value="AtDRB-like_DSRM_2"/>
</dbReference>
<gene>
    <name evidence="6" type="ORF">F2Q69_00062504</name>
</gene>
<evidence type="ECO:0000313" key="6">
    <source>
        <dbReference type="EMBL" id="KAF3571428.1"/>
    </source>
</evidence>
<evidence type="ECO:0000259" key="5">
    <source>
        <dbReference type="PROSITE" id="PS50137"/>
    </source>
</evidence>
<dbReference type="Pfam" id="PF00035">
    <property type="entry name" value="dsrm"/>
    <property type="match status" value="2"/>
</dbReference>